<reference evidence="1 2" key="1">
    <citation type="journal article" date="2024" name="G3 (Bethesda)">
        <title>Genome assembly of Hibiscus sabdariffa L. provides insights into metabolisms of medicinal natural products.</title>
        <authorList>
            <person name="Kim T."/>
        </authorList>
    </citation>
    <scope>NUCLEOTIDE SEQUENCE [LARGE SCALE GENOMIC DNA]</scope>
    <source>
        <strain evidence="1">TK-2024</strain>
        <tissue evidence="1">Old leaves</tissue>
    </source>
</reference>
<protein>
    <recommendedName>
        <fullName evidence="3">RNase H type-1 domain-containing protein</fullName>
    </recommendedName>
</protein>
<name>A0ABR2S4E9_9ROSI</name>
<evidence type="ECO:0000313" key="2">
    <source>
        <dbReference type="Proteomes" id="UP001396334"/>
    </source>
</evidence>
<dbReference type="Proteomes" id="UP001396334">
    <property type="component" value="Unassembled WGS sequence"/>
</dbReference>
<organism evidence="1 2">
    <name type="scientific">Hibiscus sabdariffa</name>
    <name type="common">roselle</name>
    <dbReference type="NCBI Taxonomy" id="183260"/>
    <lineage>
        <taxon>Eukaryota</taxon>
        <taxon>Viridiplantae</taxon>
        <taxon>Streptophyta</taxon>
        <taxon>Embryophyta</taxon>
        <taxon>Tracheophyta</taxon>
        <taxon>Spermatophyta</taxon>
        <taxon>Magnoliopsida</taxon>
        <taxon>eudicotyledons</taxon>
        <taxon>Gunneridae</taxon>
        <taxon>Pentapetalae</taxon>
        <taxon>rosids</taxon>
        <taxon>malvids</taxon>
        <taxon>Malvales</taxon>
        <taxon>Malvaceae</taxon>
        <taxon>Malvoideae</taxon>
        <taxon>Hibiscus</taxon>
    </lineage>
</organism>
<gene>
    <name evidence="1" type="ORF">V6N11_054548</name>
</gene>
<dbReference type="EMBL" id="JBBPBN010000017">
    <property type="protein sequence ID" value="KAK9020053.1"/>
    <property type="molecule type" value="Genomic_DNA"/>
</dbReference>
<sequence length="242" mass="27759">MPTPCPSMSFVTHHGLWDWNVLMQVLLEEILHLILTVYPHAPHLGPDRLGWKDDKNFLLTVNSAYNLLMGHVSNGQEDLIHVLCDCSRAHLVWMQLVLHGSSQIFHSLSLQDWSVHNLDFNGSFPDYVECEDLVVAIKLFREQVTWPILEACREAIYCVIHGDVVQTVNGLVVVIREMLQRPWEVNVEHICRESNMVVSWFAKDLKDQTVGAVFFEEPSDRVQNLFEHDLRCKKGSYVAGIS</sequence>
<comment type="caution">
    <text evidence="1">The sequence shown here is derived from an EMBL/GenBank/DDBJ whole genome shotgun (WGS) entry which is preliminary data.</text>
</comment>
<keyword evidence="2" id="KW-1185">Reference proteome</keyword>
<evidence type="ECO:0008006" key="3">
    <source>
        <dbReference type="Google" id="ProtNLM"/>
    </source>
</evidence>
<proteinExistence type="predicted"/>
<accession>A0ABR2S4E9</accession>
<evidence type="ECO:0000313" key="1">
    <source>
        <dbReference type="EMBL" id="KAK9020053.1"/>
    </source>
</evidence>